<reference evidence="8" key="2">
    <citation type="submission" date="2025-08" db="UniProtKB">
        <authorList>
            <consortium name="RefSeq"/>
        </authorList>
    </citation>
    <scope>IDENTIFICATION</scope>
    <source>
        <tissue evidence="8">Blood</tissue>
    </source>
</reference>
<keyword evidence="7" id="KW-1185">Reference proteome</keyword>
<keyword evidence="6" id="KW-1133">Transmembrane helix</keyword>
<evidence type="ECO:0000256" key="3">
    <source>
        <dbReference type="ARBA" id="ARBA00022833"/>
    </source>
</evidence>
<dbReference type="SUPFAM" id="SSF57829">
    <property type="entry name" value="Zn-binding ribosomal proteins"/>
    <property type="match status" value="1"/>
</dbReference>
<proteinExistence type="inferred from homology"/>
<dbReference type="GeneID" id="106979071"/>
<keyword evidence="6" id="KW-0472">Membrane</keyword>
<accession>A0ABM3NG23</accession>
<dbReference type="InterPro" id="IPR011332">
    <property type="entry name" value="Ribosomal_zn-bd"/>
</dbReference>
<dbReference type="InterPro" id="IPR023407">
    <property type="entry name" value="Ribosomal_eS27_Zn-bd_dom_sf"/>
</dbReference>
<sequence>MDVKCSGCYKSTTVFSHDQTVFFCFFVFLFFFFCIGCLTLLHQPRGGKARLTEGFSFRRKQH</sequence>
<evidence type="ECO:0000256" key="5">
    <source>
        <dbReference type="ARBA" id="ARBA00023274"/>
    </source>
</evidence>
<dbReference type="Pfam" id="PF01667">
    <property type="entry name" value="Ribosomal_S27e"/>
    <property type="match status" value="2"/>
</dbReference>
<organism evidence="7 8">
    <name type="scientific">Acinonyx jubatus</name>
    <name type="common">Cheetah</name>
    <dbReference type="NCBI Taxonomy" id="32536"/>
    <lineage>
        <taxon>Eukaryota</taxon>
        <taxon>Metazoa</taxon>
        <taxon>Chordata</taxon>
        <taxon>Craniata</taxon>
        <taxon>Vertebrata</taxon>
        <taxon>Euteleostomi</taxon>
        <taxon>Mammalia</taxon>
        <taxon>Eutheria</taxon>
        <taxon>Laurasiatheria</taxon>
        <taxon>Carnivora</taxon>
        <taxon>Feliformia</taxon>
        <taxon>Felidae</taxon>
        <taxon>Felinae</taxon>
        <taxon>Acinonyx</taxon>
    </lineage>
</organism>
<gene>
    <name evidence="8" type="primary">LOC106979071</name>
</gene>
<protein>
    <submittedName>
        <fullName evidence="8">40S ribosomal protein S27-like</fullName>
    </submittedName>
</protein>
<keyword evidence="3" id="KW-0862">Zinc</keyword>
<dbReference type="Gene3D" id="2.20.25.100">
    <property type="entry name" value="Zn-binding ribosomal proteins"/>
    <property type="match status" value="2"/>
</dbReference>
<keyword evidence="6" id="KW-0812">Transmembrane</keyword>
<dbReference type="InterPro" id="IPR000592">
    <property type="entry name" value="Ribosomal_eS27"/>
</dbReference>
<evidence type="ECO:0000256" key="2">
    <source>
        <dbReference type="ARBA" id="ARBA00010919"/>
    </source>
</evidence>
<comment type="cofactor">
    <cofactor evidence="1">
        <name>Zn(2+)</name>
        <dbReference type="ChEBI" id="CHEBI:29105"/>
    </cofactor>
</comment>
<comment type="similarity">
    <text evidence="2">Belongs to the eukaryotic ribosomal protein eS27 family.</text>
</comment>
<evidence type="ECO:0000313" key="8">
    <source>
        <dbReference type="RefSeq" id="XP_053058372.1"/>
    </source>
</evidence>
<name>A0ABM3NG23_ACIJB</name>
<evidence type="ECO:0000313" key="7">
    <source>
        <dbReference type="Proteomes" id="UP001652583"/>
    </source>
</evidence>
<feature type="transmembrane region" description="Helical" evidence="6">
    <location>
        <begin position="20"/>
        <end position="41"/>
    </location>
</feature>
<dbReference type="Proteomes" id="UP001652583">
    <property type="component" value="Chromosome X"/>
</dbReference>
<keyword evidence="5" id="KW-0687">Ribonucleoprotein</keyword>
<keyword evidence="4" id="KW-0689">Ribosomal protein</keyword>
<evidence type="ECO:0000256" key="1">
    <source>
        <dbReference type="ARBA" id="ARBA00001947"/>
    </source>
</evidence>
<dbReference type="RefSeq" id="XP_053058372.1">
    <property type="nucleotide sequence ID" value="XM_053202397.1"/>
</dbReference>
<reference evidence="7" key="1">
    <citation type="submission" date="2025-05" db="UniProtKB">
        <authorList>
            <consortium name="RefSeq"/>
        </authorList>
    </citation>
    <scope>NUCLEOTIDE SEQUENCE [LARGE SCALE GENOMIC DNA]</scope>
</reference>
<evidence type="ECO:0000256" key="4">
    <source>
        <dbReference type="ARBA" id="ARBA00022980"/>
    </source>
</evidence>
<dbReference type="PANTHER" id="PTHR11594">
    <property type="entry name" value="40S RIBOSOMAL PROTEIN S27"/>
    <property type="match status" value="1"/>
</dbReference>
<evidence type="ECO:0000256" key="6">
    <source>
        <dbReference type="SAM" id="Phobius"/>
    </source>
</evidence>